<dbReference type="EMBL" id="RWGY01000163">
    <property type="protein sequence ID" value="TVU03625.1"/>
    <property type="molecule type" value="Genomic_DNA"/>
</dbReference>
<evidence type="ECO:0000313" key="2">
    <source>
        <dbReference type="Proteomes" id="UP000324897"/>
    </source>
</evidence>
<evidence type="ECO:0000313" key="1">
    <source>
        <dbReference type="EMBL" id="TVU03625.1"/>
    </source>
</evidence>
<organism evidence="1 2">
    <name type="scientific">Eragrostis curvula</name>
    <name type="common">weeping love grass</name>
    <dbReference type="NCBI Taxonomy" id="38414"/>
    <lineage>
        <taxon>Eukaryota</taxon>
        <taxon>Viridiplantae</taxon>
        <taxon>Streptophyta</taxon>
        <taxon>Embryophyta</taxon>
        <taxon>Tracheophyta</taxon>
        <taxon>Spermatophyta</taxon>
        <taxon>Magnoliopsida</taxon>
        <taxon>Liliopsida</taxon>
        <taxon>Poales</taxon>
        <taxon>Poaceae</taxon>
        <taxon>PACMAD clade</taxon>
        <taxon>Chloridoideae</taxon>
        <taxon>Eragrostideae</taxon>
        <taxon>Eragrostidinae</taxon>
        <taxon>Eragrostis</taxon>
    </lineage>
</organism>
<comment type="caution">
    <text evidence="1">The sequence shown here is derived from an EMBL/GenBank/DDBJ whole genome shotgun (WGS) entry which is preliminary data.</text>
</comment>
<gene>
    <name evidence="1" type="ORF">EJB05_50812</name>
</gene>
<dbReference type="AlphaFoldDB" id="A0A5J9SXD2"/>
<reference evidence="1 2" key="1">
    <citation type="journal article" date="2019" name="Sci. Rep.">
        <title>A high-quality genome of Eragrostis curvula grass provides insights into Poaceae evolution and supports new strategies to enhance forage quality.</title>
        <authorList>
            <person name="Carballo J."/>
            <person name="Santos B.A.C.M."/>
            <person name="Zappacosta D."/>
            <person name="Garbus I."/>
            <person name="Selva J.P."/>
            <person name="Gallo C.A."/>
            <person name="Diaz A."/>
            <person name="Albertini E."/>
            <person name="Caccamo M."/>
            <person name="Echenique V."/>
        </authorList>
    </citation>
    <scope>NUCLEOTIDE SEQUENCE [LARGE SCALE GENOMIC DNA]</scope>
    <source>
        <strain evidence="2">cv. Victoria</strain>
        <tissue evidence="1">Leaf</tissue>
    </source>
</reference>
<name>A0A5J9SXD2_9POAL</name>
<feature type="non-terminal residue" evidence="1">
    <location>
        <position position="1"/>
    </location>
</feature>
<dbReference type="OrthoDB" id="407010at2759"/>
<keyword evidence="2" id="KW-1185">Reference proteome</keyword>
<sequence length="136" mass="14722">MKAATLVEEAARDGARHKALCMDQQSSVRQQRNGPGLWEVGDHASHSHDLFGGYAMLVHGQPQTEPCCRSIGDGRVMCLTETTIPRAPSSSRPARHHTVGKFEYTDKVGSMVQARGAGLASPVKKLVTVQTIVDEQ</sequence>
<protein>
    <submittedName>
        <fullName evidence="1">Uncharacterized protein</fullName>
    </submittedName>
</protein>
<dbReference type="Proteomes" id="UP000324897">
    <property type="component" value="Unassembled WGS sequence"/>
</dbReference>
<dbReference type="Gramene" id="TVU03625">
    <property type="protein sequence ID" value="TVU03625"/>
    <property type="gene ID" value="EJB05_50812"/>
</dbReference>
<accession>A0A5J9SXD2</accession>
<proteinExistence type="predicted"/>